<evidence type="ECO:0000313" key="2">
    <source>
        <dbReference type="Proteomes" id="UP000002497"/>
    </source>
</evidence>
<evidence type="ECO:0000313" key="1">
    <source>
        <dbReference type="EMBL" id="EFW21789.1"/>
    </source>
</evidence>
<dbReference type="HOGENOM" id="CLU_1626884_0_0_1"/>
<sequence>MVYANWLQSLYASVCVPIYSHSTKIMNCSFEFSKFLVHPLLHTSKFLVHPLLHTLQFLVHLLLHTLQFLFDFLESTVHTPILIIHMALKPTVDHFNTFFNGLEPFVHVIALQDELLPDSLLLKFFVVLGSIYDNSKALVNIILSRPIRLSLFGGSRKIPKKGA</sequence>
<organism evidence="2">
    <name type="scientific">Coccidioides posadasii (strain RMSCC 757 / Silveira)</name>
    <name type="common">Valley fever fungus</name>
    <dbReference type="NCBI Taxonomy" id="443226"/>
    <lineage>
        <taxon>Eukaryota</taxon>
        <taxon>Fungi</taxon>
        <taxon>Dikarya</taxon>
        <taxon>Ascomycota</taxon>
        <taxon>Pezizomycotina</taxon>
        <taxon>Eurotiomycetes</taxon>
        <taxon>Eurotiomycetidae</taxon>
        <taxon>Onygenales</taxon>
        <taxon>Onygenaceae</taxon>
        <taxon>Coccidioides</taxon>
    </lineage>
</organism>
<reference evidence="2" key="2">
    <citation type="submission" date="2010-03" db="EMBL/GenBank/DDBJ databases">
        <title>The genome sequence of Coccidioides posadasii strain Silveira.</title>
        <authorList>
            <consortium name="The Broad Institute Genome Sequencing Center for Infectious Disease"/>
            <person name="Neafsey D."/>
            <person name="Orbach M."/>
            <person name="Henn M.R."/>
            <person name="Cole G.T."/>
            <person name="Galgiani J."/>
            <person name="Gardner M.J."/>
            <person name="Kirkland T.N."/>
            <person name="Taylor J.W."/>
            <person name="Young S.K."/>
            <person name="Zeng Q."/>
            <person name="Koehrsen M."/>
            <person name="Alvarado L."/>
            <person name="Berlin A."/>
            <person name="Borenstein D."/>
            <person name="Chapman S.B."/>
            <person name="Chen Z."/>
            <person name="Engels R."/>
            <person name="Freedman E."/>
            <person name="Gellesch M."/>
            <person name="Goldberg J."/>
            <person name="Griggs A."/>
            <person name="Gujja S."/>
            <person name="Heilman E."/>
            <person name="Heiman D."/>
            <person name="Howarth C."/>
            <person name="Jen D."/>
            <person name="Larson L."/>
            <person name="Mehta T."/>
            <person name="Neiman D."/>
            <person name="Park D."/>
            <person name="Pearson M."/>
            <person name="Richards J."/>
            <person name="Roberts A."/>
            <person name="Saif S."/>
            <person name="Shea T."/>
            <person name="Shenoy N."/>
            <person name="Sisk P."/>
            <person name="Stolte C."/>
            <person name="Sykes S."/>
            <person name="Walk T."/>
            <person name="White J."/>
            <person name="Yandava C."/>
            <person name="Haas B."/>
            <person name="Nusbaum C."/>
            <person name="Birren B."/>
        </authorList>
    </citation>
    <scope>NUCLEOTIDE SEQUENCE [LARGE SCALE GENOMIC DNA]</scope>
    <source>
        <strain evidence="2">RMSCC 757 / Silveira</strain>
    </source>
</reference>
<reference evidence="2" key="1">
    <citation type="journal article" date="2010" name="Genome Res.">
        <title>Population genomic sequencing of Coccidioides fungi reveals recent hybridization and transposon control.</title>
        <authorList>
            <person name="Neafsey D.E."/>
            <person name="Barker B.M."/>
            <person name="Sharpton T.J."/>
            <person name="Stajich J.E."/>
            <person name="Park D.J."/>
            <person name="Whiston E."/>
            <person name="Hung C.-Y."/>
            <person name="McMahan C."/>
            <person name="White J."/>
            <person name="Sykes S."/>
            <person name="Heiman D."/>
            <person name="Young S."/>
            <person name="Zeng Q."/>
            <person name="Abouelleil A."/>
            <person name="Aftuck L."/>
            <person name="Bessette D."/>
            <person name="Brown A."/>
            <person name="FitzGerald M."/>
            <person name="Lui A."/>
            <person name="Macdonald J.P."/>
            <person name="Priest M."/>
            <person name="Orbach M.J."/>
            <person name="Galgiani J.N."/>
            <person name="Kirkland T.N."/>
            <person name="Cole G.T."/>
            <person name="Birren B.W."/>
            <person name="Henn M.R."/>
            <person name="Taylor J.W."/>
            <person name="Rounsley S.D."/>
        </authorList>
    </citation>
    <scope>NUCLEOTIDE SEQUENCE [LARGE SCALE GENOMIC DNA]</scope>
    <source>
        <strain evidence="2">RMSCC 757 / Silveira</strain>
    </source>
</reference>
<name>E9CWW3_COCPS</name>
<dbReference type="AlphaFoldDB" id="E9CWW3"/>
<accession>E9CWW3</accession>
<keyword evidence="2" id="KW-1185">Reference proteome</keyword>
<proteinExistence type="predicted"/>
<dbReference type="VEuPathDB" id="FungiDB:CPSG_01946"/>
<dbReference type="Proteomes" id="UP000002497">
    <property type="component" value="Unassembled WGS sequence"/>
</dbReference>
<dbReference type="EMBL" id="GL636487">
    <property type="protein sequence ID" value="EFW21789.1"/>
    <property type="molecule type" value="Genomic_DNA"/>
</dbReference>
<gene>
    <name evidence="1" type="ORF">CPSG_01946</name>
</gene>
<protein>
    <submittedName>
        <fullName evidence="1">Uncharacterized protein</fullName>
    </submittedName>
</protein>